<keyword evidence="8" id="KW-1185">Reference proteome</keyword>
<dbReference type="Proteomes" id="UP000595895">
    <property type="component" value="Chromosome"/>
</dbReference>
<keyword evidence="3 6" id="KW-0067">ATP-binding</keyword>
<evidence type="ECO:0000313" key="7">
    <source>
        <dbReference type="EMBL" id="QQM66554.1"/>
    </source>
</evidence>
<accession>A0A7T7S1N3</accession>
<comment type="similarity">
    <text evidence="1 6">Belongs to the heat shock protein 70 family.</text>
</comment>
<keyword evidence="5" id="KW-0143">Chaperone</keyword>
<organism evidence="7 8">
    <name type="scientific">Actinomyces weissii</name>
    <dbReference type="NCBI Taxonomy" id="675090"/>
    <lineage>
        <taxon>Bacteria</taxon>
        <taxon>Bacillati</taxon>
        <taxon>Actinomycetota</taxon>
        <taxon>Actinomycetes</taxon>
        <taxon>Actinomycetales</taxon>
        <taxon>Actinomycetaceae</taxon>
        <taxon>Actinomyces</taxon>
    </lineage>
</organism>
<dbReference type="Pfam" id="PF00012">
    <property type="entry name" value="HSP70"/>
    <property type="match status" value="1"/>
</dbReference>
<evidence type="ECO:0000256" key="4">
    <source>
        <dbReference type="ARBA" id="ARBA00023016"/>
    </source>
</evidence>
<dbReference type="InterPro" id="IPR013126">
    <property type="entry name" value="Hsp_70_fam"/>
</dbReference>
<dbReference type="PROSITE" id="PS01036">
    <property type="entry name" value="HSP70_3"/>
    <property type="match status" value="1"/>
</dbReference>
<dbReference type="GO" id="GO:0005524">
    <property type="term" value="F:ATP binding"/>
    <property type="evidence" value="ECO:0007669"/>
    <property type="project" value="UniProtKB-KW"/>
</dbReference>
<sequence length="533" mass="57198">MVTSTPKSRVPRPLGPAASGTAVDLGIDFGTTRTVVARADRGNYPVVLFPDTYGDLKEYLPSLTALTDAGLVHGFAAAQAARDGAPYLRSLKRVLASPTVRAETPVRIGEQSLSVLEVLVSFLRHLHNELVASPQVGAQALKDPGTQIVAAVPAHAFSAQRLLTLEAFRLAGLGVTALLNEPSAAGFEFTHRRASEVTSNRTQVLVYDLGGGTFDTSVVRVDGTSHQVLDSRGLSDLGGDDVDLVLADLALKAAGLREEELAANELDALLDQCREVKEGLSPQTRRVLVELRGQDVVVPTQTLYEACRPLVNRSLEAMAPLVDLLDDGRPDLSEVAGVYLVGGGTRLPLVARTLRERFGRRVHRSPYPSASTAIGLAVAADRTGSYELVDRLSRGFGVFREQDCGYRTSFDPILLESSVLPGVKRKTPGAVAERTYLSAHNVGWFRLAECTAVNDLGEPCGEMAPYEEIVFPFDPGLRGLPDLRGVEVRRGEAGSGRPIKERYEVTSAGVVQVSLTDATDGYTRSYVLGKRTS</sequence>
<dbReference type="Gene3D" id="3.90.640.10">
    <property type="entry name" value="Actin, Chain A, domain 4"/>
    <property type="match status" value="1"/>
</dbReference>
<name>A0A7T7S1N3_9ACTO</name>
<evidence type="ECO:0000256" key="3">
    <source>
        <dbReference type="ARBA" id="ARBA00022840"/>
    </source>
</evidence>
<gene>
    <name evidence="7" type="ORF">JG540_05325</name>
</gene>
<dbReference type="GO" id="GO:0140662">
    <property type="term" value="F:ATP-dependent protein folding chaperone"/>
    <property type="evidence" value="ECO:0007669"/>
    <property type="project" value="InterPro"/>
</dbReference>
<evidence type="ECO:0000256" key="2">
    <source>
        <dbReference type="ARBA" id="ARBA00022741"/>
    </source>
</evidence>
<dbReference type="InterPro" id="IPR018181">
    <property type="entry name" value="Heat_shock_70_CS"/>
</dbReference>
<keyword evidence="4" id="KW-0346">Stress response</keyword>
<dbReference type="RefSeq" id="WP_200274644.1">
    <property type="nucleotide sequence ID" value="NZ_CP066802.1"/>
</dbReference>
<dbReference type="InterPro" id="IPR043129">
    <property type="entry name" value="ATPase_NBD"/>
</dbReference>
<dbReference type="PANTHER" id="PTHR19375">
    <property type="entry name" value="HEAT SHOCK PROTEIN 70KDA"/>
    <property type="match status" value="1"/>
</dbReference>
<evidence type="ECO:0000313" key="8">
    <source>
        <dbReference type="Proteomes" id="UP000595895"/>
    </source>
</evidence>
<dbReference type="EMBL" id="CP066802">
    <property type="protein sequence ID" value="QQM66554.1"/>
    <property type="molecule type" value="Genomic_DNA"/>
</dbReference>
<dbReference type="Gene3D" id="3.30.420.40">
    <property type="match status" value="2"/>
</dbReference>
<reference evidence="7 8" key="1">
    <citation type="submission" date="2020-12" db="EMBL/GenBank/DDBJ databases">
        <authorList>
            <person name="Zhou J."/>
        </authorList>
    </citation>
    <scope>NUCLEOTIDE SEQUENCE [LARGE SCALE GENOMIC DNA]</scope>
    <source>
        <strain evidence="7 8">CCUG 61299</strain>
    </source>
</reference>
<proteinExistence type="inferred from homology"/>
<dbReference type="PROSITE" id="PS00329">
    <property type="entry name" value="HSP70_2"/>
    <property type="match status" value="1"/>
</dbReference>
<protein>
    <submittedName>
        <fullName evidence="7">Hsp70 family protein</fullName>
    </submittedName>
</protein>
<evidence type="ECO:0000256" key="6">
    <source>
        <dbReference type="RuleBase" id="RU003322"/>
    </source>
</evidence>
<keyword evidence="2 6" id="KW-0547">Nucleotide-binding</keyword>
<evidence type="ECO:0000256" key="1">
    <source>
        <dbReference type="ARBA" id="ARBA00007381"/>
    </source>
</evidence>
<dbReference type="KEGG" id="awe:JG540_05325"/>
<dbReference type="SUPFAM" id="SSF53067">
    <property type="entry name" value="Actin-like ATPase domain"/>
    <property type="match status" value="2"/>
</dbReference>
<evidence type="ECO:0000256" key="5">
    <source>
        <dbReference type="ARBA" id="ARBA00023186"/>
    </source>
</evidence>
<dbReference type="AlphaFoldDB" id="A0A7T7S1N3"/>
<dbReference type="PRINTS" id="PR00301">
    <property type="entry name" value="HEATSHOCK70"/>
</dbReference>